<name>A0A0A9H4I9_ARUDO</name>
<reference evidence="1" key="1">
    <citation type="submission" date="2014-09" db="EMBL/GenBank/DDBJ databases">
        <authorList>
            <person name="Magalhaes I.L.F."/>
            <person name="Oliveira U."/>
            <person name="Santos F.R."/>
            <person name="Vidigal T.H.D.A."/>
            <person name="Brescovit A.D."/>
            <person name="Santos A.J."/>
        </authorList>
    </citation>
    <scope>NUCLEOTIDE SEQUENCE</scope>
    <source>
        <tissue evidence="1">Shoot tissue taken approximately 20 cm above the soil surface</tissue>
    </source>
</reference>
<evidence type="ECO:0000313" key="1">
    <source>
        <dbReference type="EMBL" id="JAE27818.1"/>
    </source>
</evidence>
<sequence>MPINEVRHLVNKVTTTYVQQGSRKYNLTSLFYRKCQ</sequence>
<proteinExistence type="predicted"/>
<dbReference type="EMBL" id="GBRH01170078">
    <property type="protein sequence ID" value="JAE27818.1"/>
    <property type="molecule type" value="Transcribed_RNA"/>
</dbReference>
<accession>A0A0A9H4I9</accession>
<organism evidence="1">
    <name type="scientific">Arundo donax</name>
    <name type="common">Giant reed</name>
    <name type="synonym">Donax arundinaceus</name>
    <dbReference type="NCBI Taxonomy" id="35708"/>
    <lineage>
        <taxon>Eukaryota</taxon>
        <taxon>Viridiplantae</taxon>
        <taxon>Streptophyta</taxon>
        <taxon>Embryophyta</taxon>
        <taxon>Tracheophyta</taxon>
        <taxon>Spermatophyta</taxon>
        <taxon>Magnoliopsida</taxon>
        <taxon>Liliopsida</taxon>
        <taxon>Poales</taxon>
        <taxon>Poaceae</taxon>
        <taxon>PACMAD clade</taxon>
        <taxon>Arundinoideae</taxon>
        <taxon>Arundineae</taxon>
        <taxon>Arundo</taxon>
    </lineage>
</organism>
<reference evidence="1" key="2">
    <citation type="journal article" date="2015" name="Data Brief">
        <title>Shoot transcriptome of the giant reed, Arundo donax.</title>
        <authorList>
            <person name="Barrero R.A."/>
            <person name="Guerrero F.D."/>
            <person name="Moolhuijzen P."/>
            <person name="Goolsby J.A."/>
            <person name="Tidwell J."/>
            <person name="Bellgard S.E."/>
            <person name="Bellgard M.I."/>
        </authorList>
    </citation>
    <scope>NUCLEOTIDE SEQUENCE</scope>
    <source>
        <tissue evidence="1">Shoot tissue taken approximately 20 cm above the soil surface</tissue>
    </source>
</reference>
<protein>
    <submittedName>
        <fullName evidence="1">Uncharacterized protein</fullName>
    </submittedName>
</protein>
<dbReference type="AlphaFoldDB" id="A0A0A9H4I9"/>